<evidence type="ECO:0000313" key="2">
    <source>
        <dbReference type="EMBL" id="BAC85224.1"/>
    </source>
</evidence>
<organism evidence="2">
    <name type="scientific">Homo sapiens</name>
    <name type="common">Human</name>
    <dbReference type="NCBI Taxonomy" id="9606"/>
    <lineage>
        <taxon>Eukaryota</taxon>
        <taxon>Metazoa</taxon>
        <taxon>Chordata</taxon>
        <taxon>Craniata</taxon>
        <taxon>Vertebrata</taxon>
        <taxon>Euteleostomi</taxon>
        <taxon>Mammalia</taxon>
        <taxon>Eutheria</taxon>
        <taxon>Euarchontoglires</taxon>
        <taxon>Primates</taxon>
        <taxon>Haplorrhini</taxon>
        <taxon>Catarrhini</taxon>
        <taxon>Hominidae</taxon>
        <taxon>Homo</taxon>
    </lineage>
</organism>
<protein>
    <submittedName>
        <fullName evidence="2">cDNA FLJ26194 fis, clone ADG06758</fullName>
    </submittedName>
</protein>
<evidence type="ECO:0000313" key="1">
    <source>
        <dbReference type="EMBL" id="AAI30655.1"/>
    </source>
</evidence>
<dbReference type="EMBL" id="AK129705">
    <property type="protein sequence ID" value="BAC85224.1"/>
    <property type="molecule type" value="mRNA"/>
</dbReference>
<proteinExistence type="evidence at protein level"/>
<gene>
    <name evidence="1" type="primary">LOC642947</name>
</gene>
<comment type="interaction">
    <interactant intactId="EBI-25831954">
        <id>Q6ZP95</id>
    </interactant>
    <interactant intactId="EBI-21535880">
        <id>Q92870-2</id>
        <label>APBB2</label>
    </interactant>
    <organismsDiffer>false</organismsDiffer>
    <experiments>3</experiments>
</comment>
<reference evidence="1" key="2">
    <citation type="journal article" date="2004" name="Genome Res.">
        <title>The status, quality, and expansion of the NIH full-length cDNA project: the Mammalian Gene Collection (MGC).</title>
        <authorList>
            <consortium name="The MGC Project Team"/>
            <person name="Gerhard D.S."/>
            <person name="Wagner L."/>
            <person name="Feingold E.A."/>
            <person name="Shenmen C.M."/>
            <person name="Grouse L.H."/>
            <person name="Schuler G."/>
            <person name="Klein S.L."/>
            <person name="Old S."/>
            <person name="Rasooly R."/>
            <person name="Good P."/>
            <person name="Guyer M."/>
            <person name="Peck A.M."/>
            <person name="Derge J.G."/>
            <person name="Lipman D."/>
            <person name="Collins F.S."/>
            <person name="Jang W."/>
            <person name="Sherry S."/>
            <person name="Feolo M."/>
            <person name="Misquitta L."/>
            <person name="Lee E."/>
            <person name="Rotmistrovsky K."/>
            <person name="Greenhut S.F."/>
            <person name="Schaefer C.F."/>
            <person name="Buetow K."/>
            <person name="Bonner T.I."/>
            <person name="Haussler D."/>
            <person name="Kent J."/>
            <person name="Kiekhaus M."/>
            <person name="Furey T."/>
            <person name="Brent M."/>
            <person name="Prange C."/>
            <person name="Schreiber K."/>
            <person name="Shapiro N."/>
            <person name="Bhat N.K."/>
            <person name="Hopkins R.F."/>
            <person name="Hsie F."/>
            <person name="Driscoll T."/>
            <person name="Soares M.B."/>
            <person name="Casavant T.L."/>
            <person name="Scheetz T.E."/>
            <person name="Brown-stein M.J."/>
            <person name="Usdin T.B."/>
            <person name="Toshiyuki S."/>
            <person name="Carninci P."/>
            <person name="Piao Y."/>
            <person name="Dudekula D.B."/>
            <person name="Ko M.S."/>
            <person name="Kawakami K."/>
            <person name="Suzuki Y."/>
            <person name="Sugano S."/>
            <person name="Gruber C.E."/>
            <person name="Smith M.R."/>
            <person name="Simmons B."/>
            <person name="Moore T."/>
            <person name="Waterman R."/>
            <person name="Johnson S.L."/>
            <person name="Ruan Y."/>
            <person name="Wei C.L."/>
            <person name="Mathavan S."/>
            <person name="Gunaratne P.H."/>
            <person name="Wu J."/>
            <person name="Garcia A.M."/>
            <person name="Hulyk S.W."/>
            <person name="Fuh E."/>
            <person name="Yuan Y."/>
            <person name="Sneed A."/>
            <person name="Kowis C."/>
            <person name="Hodgson A."/>
            <person name="Muzny D.M."/>
            <person name="McPherson J."/>
            <person name="Gibbs R.A."/>
            <person name="Fahey J."/>
            <person name="Helton E."/>
            <person name="Ketteman M."/>
            <person name="Madan A."/>
            <person name="Rodrigues S."/>
            <person name="Sanchez A."/>
            <person name="Whiting M."/>
            <person name="Madari A."/>
            <person name="Young A.C."/>
            <person name="Wetherby K.D."/>
            <person name="Granite S.J."/>
            <person name="Kwong P.N."/>
            <person name="Brinkley C.P."/>
            <person name="Pearson R.L."/>
            <person name="Bouffard G.G."/>
            <person name="Blakesly R.W."/>
            <person name="Green E.D."/>
            <person name="Dickson M.C."/>
            <person name="Rodriguez A.C."/>
            <person name="Grimwood J."/>
            <person name="Schmutz J."/>
            <person name="Myers R.M."/>
            <person name="Butterfield Y.S."/>
            <person name="Griffith M."/>
            <person name="Griffith O.L."/>
            <person name="Krzywinski M.I."/>
            <person name="Liao N."/>
            <person name="Morin R."/>
            <person name="Morrin R."/>
            <person name="Palmquist D."/>
            <person name="Petrescu A.S."/>
            <person name="Skalska U."/>
            <person name="Smailus D.E."/>
            <person name="Stott J.M."/>
            <person name="Schnerch A."/>
            <person name="Schein J.E."/>
            <person name="Jones S.J."/>
            <person name="Holt R.A."/>
            <person name="Baross A."/>
            <person name="Marra M.A."/>
            <person name="Clifton S."/>
            <person name="Makowski K.A."/>
            <person name="Bosak S."/>
            <person name="Malek J."/>
        </authorList>
    </citation>
    <scope>NUCLEOTIDE SEQUENCE [LARGE SCALE MRNA]</scope>
</reference>
<name>Q6ZP95_HUMAN</name>
<dbReference type="AlphaFoldDB" id="Q6ZP95"/>
<dbReference type="IntAct" id="Q6ZP95">
    <property type="interactions" value="2"/>
</dbReference>
<reference evidence="2" key="1">
    <citation type="submission" date="2003-07" db="EMBL/GenBank/DDBJ databases">
        <title>NEDO human cDNA sequencing project.</title>
        <authorList>
            <person name="Oshima A."/>
            <person name="Takahashi-Fujii A."/>
            <person name="Tanase T."/>
            <person name="Imose N."/>
            <person name="Takeuchi K."/>
            <person name="Arita M."/>
            <person name="Musashino K."/>
            <person name="Yuuki H."/>
            <person name="Hara H."/>
            <person name="Suzuki Y."/>
            <person name="Hata H."/>
            <person name="Nakagawa K."/>
            <person name="Mizuno S."/>
            <person name="Morinaga M."/>
            <person name="Kawamura M."/>
            <person name="Sugiyama T."/>
            <person name="Irie R."/>
            <person name="Otsuki T."/>
            <person name="Sato H."/>
            <person name="Nishikawa T."/>
            <person name="Sugiyama A."/>
            <person name="Kawakami B."/>
            <person name="Nagai K."/>
            <person name="Isogai T."/>
            <person name="Sugano S."/>
        </authorList>
    </citation>
    <scope>NUCLEOTIDE SEQUENCE</scope>
    <source>
        <tissue evidence="2">Adrenal gland</tissue>
    </source>
</reference>
<accession>Q6ZP95</accession>
<dbReference type="PeptideAtlas" id="Q6ZP95"/>
<dbReference type="EMBL" id="BC130654">
    <property type="protein sequence ID" value="AAI30655.1"/>
    <property type="molecule type" value="mRNA"/>
</dbReference>
<comment type="interaction">
    <interactant intactId="EBI-25831954">
        <id>Q6ZP95</id>
    </interactant>
    <interactant intactId="EBI-752057">
        <id>Q7Z412</id>
        <label>PEX26</label>
    </interactant>
    <organismsDiffer>false</organismsDiffer>
    <experiments>3</experiments>
</comment>
<sequence length="137" mass="15272">MWPGRDCGTGNQGWGLGGALKSDKPCAMGKIVLFCLGPIVSKDQSYLEVCGELWEMDIPGHAPLQPFPHQAFWAPCRLESCFCQLPKQLSLQPQMSVGVMEPPSARILEVHDKNRLLHACLTHPFPRSIWGQNESWC</sequence>